<feature type="transmembrane region" description="Helical" evidence="6">
    <location>
        <begin position="338"/>
        <end position="357"/>
    </location>
</feature>
<evidence type="ECO:0000313" key="7">
    <source>
        <dbReference type="EMBL" id="MBM3273659.1"/>
    </source>
</evidence>
<feature type="transmembrane region" description="Helical" evidence="6">
    <location>
        <begin position="280"/>
        <end position="298"/>
    </location>
</feature>
<feature type="transmembrane region" description="Helical" evidence="6">
    <location>
        <begin position="20"/>
        <end position="39"/>
    </location>
</feature>
<reference evidence="7 8" key="1">
    <citation type="submission" date="2019-03" db="EMBL/GenBank/DDBJ databases">
        <title>Lake Tanganyika Metagenome-Assembled Genomes (MAGs).</title>
        <authorList>
            <person name="Tran P."/>
        </authorList>
    </citation>
    <scope>NUCLEOTIDE SEQUENCE [LARGE SCALE GENOMIC DNA]</scope>
    <source>
        <strain evidence="7">K_DeepCast_65m_m2_236</strain>
    </source>
</reference>
<feature type="transmembrane region" description="Helical" evidence="6">
    <location>
        <begin position="59"/>
        <end position="82"/>
    </location>
</feature>
<evidence type="ECO:0000256" key="4">
    <source>
        <dbReference type="ARBA" id="ARBA00022989"/>
    </source>
</evidence>
<evidence type="ECO:0000256" key="1">
    <source>
        <dbReference type="ARBA" id="ARBA00004651"/>
    </source>
</evidence>
<comment type="caution">
    <text evidence="7">The sequence shown here is derived from an EMBL/GenBank/DDBJ whole genome shotgun (WGS) entry which is preliminary data.</text>
</comment>
<dbReference type="PANTHER" id="PTHR33529:SF6">
    <property type="entry name" value="YJGP_YJGQ FAMILY PERMEASE"/>
    <property type="match status" value="1"/>
</dbReference>
<keyword evidence="4 6" id="KW-1133">Transmembrane helix</keyword>
<gene>
    <name evidence="7" type="ORF">FJZ00_00795</name>
</gene>
<dbReference type="InterPro" id="IPR005495">
    <property type="entry name" value="LptG/LptF_permease"/>
</dbReference>
<dbReference type="GO" id="GO:0043190">
    <property type="term" value="C:ATP-binding cassette (ABC) transporter complex"/>
    <property type="evidence" value="ECO:0007669"/>
    <property type="project" value="TreeGrafter"/>
</dbReference>
<dbReference type="Proteomes" id="UP000703893">
    <property type="component" value="Unassembled WGS sequence"/>
</dbReference>
<comment type="subcellular location">
    <subcellularLocation>
        <location evidence="1">Cell membrane</location>
        <topology evidence="1">Multi-pass membrane protein</topology>
    </subcellularLocation>
</comment>
<dbReference type="AlphaFoldDB" id="A0A937X3Q4"/>
<evidence type="ECO:0000256" key="6">
    <source>
        <dbReference type="SAM" id="Phobius"/>
    </source>
</evidence>
<protein>
    <submittedName>
        <fullName evidence="7">LptF/LptG family permease</fullName>
    </submittedName>
</protein>
<feature type="transmembrane region" description="Helical" evidence="6">
    <location>
        <begin position="305"/>
        <end position="326"/>
    </location>
</feature>
<keyword evidence="2" id="KW-1003">Cell membrane</keyword>
<accession>A0A937X3Q4</accession>
<name>A0A937X3Q4_9BACT</name>
<keyword evidence="5 6" id="KW-0472">Membrane</keyword>
<evidence type="ECO:0000256" key="3">
    <source>
        <dbReference type="ARBA" id="ARBA00022692"/>
    </source>
</evidence>
<proteinExistence type="predicted"/>
<sequence length="362" mass="40704">MTIGIPVIDRYVVRELIRPFFSGIAAFVMMNLVNLLYIYASLIVQSQVPVDVVVKLLLYNLPAIMVITFPVAYMFAVLVGIGRLARDSEITALRACGISFRRMCIPVVALSLVVSAFGFVFNDRVVPWANRQVVDLVRNLMLKQPKPLFKDNTFFKGAGNRYFYVKQIDQRSNQLYDVIVFDREGQIPVVITAKMGTWRGFEWELIDGIEHRYDKGAFVEAEVPFKARTVRVDKEPQSYFKYGNLSPQEQTSGELGQQIKDLKTSGVDTKSMEVDYHLKFSLPLAATVVAILAAPLGFRFGRLGIFIGVSLTIALVAVYYVIMSIARSMGNAGMLQPFLAAWTENLLYTGVGALLLWRVDRK</sequence>
<dbReference type="PANTHER" id="PTHR33529">
    <property type="entry name" value="SLR0882 PROTEIN-RELATED"/>
    <property type="match status" value="1"/>
</dbReference>
<dbReference type="Pfam" id="PF03739">
    <property type="entry name" value="LptF_LptG"/>
    <property type="match status" value="1"/>
</dbReference>
<dbReference type="GO" id="GO:0015920">
    <property type="term" value="P:lipopolysaccharide transport"/>
    <property type="evidence" value="ECO:0007669"/>
    <property type="project" value="TreeGrafter"/>
</dbReference>
<dbReference type="EMBL" id="VGJX01000022">
    <property type="protein sequence ID" value="MBM3273659.1"/>
    <property type="molecule type" value="Genomic_DNA"/>
</dbReference>
<keyword evidence="3 6" id="KW-0812">Transmembrane</keyword>
<evidence type="ECO:0000256" key="5">
    <source>
        <dbReference type="ARBA" id="ARBA00023136"/>
    </source>
</evidence>
<feature type="transmembrane region" description="Helical" evidence="6">
    <location>
        <begin position="103"/>
        <end position="121"/>
    </location>
</feature>
<evidence type="ECO:0000256" key="2">
    <source>
        <dbReference type="ARBA" id="ARBA00022475"/>
    </source>
</evidence>
<evidence type="ECO:0000313" key="8">
    <source>
        <dbReference type="Proteomes" id="UP000703893"/>
    </source>
</evidence>
<organism evidence="7 8">
    <name type="scientific">Candidatus Tanganyikabacteria bacterium</name>
    <dbReference type="NCBI Taxonomy" id="2961651"/>
    <lineage>
        <taxon>Bacteria</taxon>
        <taxon>Bacillati</taxon>
        <taxon>Candidatus Sericytochromatia</taxon>
        <taxon>Candidatus Tanganyikabacteria</taxon>
    </lineage>
</organism>